<feature type="region of interest" description="Disordered" evidence="1">
    <location>
        <begin position="69"/>
        <end position="89"/>
    </location>
</feature>
<dbReference type="EMBL" id="GEZM01099247">
    <property type="protein sequence ID" value="JAV53409.1"/>
    <property type="molecule type" value="Transcribed_RNA"/>
</dbReference>
<evidence type="ECO:0000256" key="1">
    <source>
        <dbReference type="SAM" id="MobiDB-lite"/>
    </source>
</evidence>
<reference evidence="2" key="1">
    <citation type="journal article" date="2016" name="Sci. Rep.">
        <title>Molecular characterization of firefly nuptial gifts: a multi-omics approach sheds light on postcopulatory sexual selection.</title>
        <authorList>
            <person name="Al-Wathiqui N."/>
            <person name="Fallon T.R."/>
            <person name="South A."/>
            <person name="Weng J.K."/>
            <person name="Lewis S.M."/>
        </authorList>
    </citation>
    <scope>NUCLEOTIDE SEQUENCE</scope>
</reference>
<accession>A0A1Y1JVR9</accession>
<protein>
    <submittedName>
        <fullName evidence="2">Uncharacterized protein</fullName>
    </submittedName>
</protein>
<organism evidence="2">
    <name type="scientific">Photinus pyralis</name>
    <name type="common">Common eastern firefly</name>
    <name type="synonym">Lampyris pyralis</name>
    <dbReference type="NCBI Taxonomy" id="7054"/>
    <lineage>
        <taxon>Eukaryota</taxon>
        <taxon>Metazoa</taxon>
        <taxon>Ecdysozoa</taxon>
        <taxon>Arthropoda</taxon>
        <taxon>Hexapoda</taxon>
        <taxon>Insecta</taxon>
        <taxon>Pterygota</taxon>
        <taxon>Neoptera</taxon>
        <taxon>Endopterygota</taxon>
        <taxon>Coleoptera</taxon>
        <taxon>Polyphaga</taxon>
        <taxon>Elateriformia</taxon>
        <taxon>Elateroidea</taxon>
        <taxon>Lampyridae</taxon>
        <taxon>Lampyrinae</taxon>
        <taxon>Photinus</taxon>
    </lineage>
</organism>
<dbReference type="AlphaFoldDB" id="A0A1Y1JVR9"/>
<feature type="compositionally biased region" description="Polar residues" evidence="1">
    <location>
        <begin position="35"/>
        <end position="47"/>
    </location>
</feature>
<proteinExistence type="predicted"/>
<feature type="region of interest" description="Disordered" evidence="1">
    <location>
        <begin position="1"/>
        <end position="29"/>
    </location>
</feature>
<sequence length="140" mass="15955">MPSASLIHLQKRGKVNEEPEPNANAQFPLDKQKSFYCNKSTNTNQPSKKSKRRKTIVALVISGICQNKSDPKISNNKKKRNKSSSCGILNDADTHEKLIPIYDRHGQIVFALTREIFIAVNRYGKNRPTKNNQAVKYRRC</sequence>
<evidence type="ECO:0000313" key="2">
    <source>
        <dbReference type="EMBL" id="JAV53409.1"/>
    </source>
</evidence>
<name>A0A1Y1JVR9_PHOPY</name>
<feature type="region of interest" description="Disordered" evidence="1">
    <location>
        <begin position="34"/>
        <end position="53"/>
    </location>
</feature>